<gene>
    <name evidence="5" type="ORF">VCE7224_00666</name>
</gene>
<comment type="similarity">
    <text evidence="1">Belongs to the type-I restriction system S methylase family.</text>
</comment>
<dbReference type="GO" id="GO:0003677">
    <property type="term" value="F:DNA binding"/>
    <property type="evidence" value="ECO:0007669"/>
    <property type="project" value="UniProtKB-KW"/>
</dbReference>
<evidence type="ECO:0000313" key="6">
    <source>
        <dbReference type="Proteomes" id="UP000092819"/>
    </source>
</evidence>
<dbReference type="AlphaFoldDB" id="A0A1C3J9T4"/>
<name>A0A1C3J9T4_9VIBR</name>
<protein>
    <submittedName>
        <fullName evidence="5">Type I restriction modification DNA specificity domain protein</fullName>
    </submittedName>
</protein>
<dbReference type="Proteomes" id="UP000092819">
    <property type="component" value="Unassembled WGS sequence"/>
</dbReference>
<dbReference type="GO" id="GO:0009307">
    <property type="term" value="P:DNA restriction-modification system"/>
    <property type="evidence" value="ECO:0007669"/>
    <property type="project" value="UniProtKB-KW"/>
</dbReference>
<reference evidence="6" key="1">
    <citation type="submission" date="2016-06" db="EMBL/GenBank/DDBJ databases">
        <authorList>
            <person name="Rodrigo-Torres L."/>
            <person name="Arahal D.R."/>
        </authorList>
    </citation>
    <scope>NUCLEOTIDE SEQUENCE [LARGE SCALE GENOMIC DNA]</scope>
    <source>
        <strain evidence="6">CECT 7224</strain>
    </source>
</reference>
<feature type="domain" description="Type I restriction modification DNA specificity" evidence="4">
    <location>
        <begin position="3"/>
        <end position="170"/>
    </location>
</feature>
<evidence type="ECO:0000256" key="2">
    <source>
        <dbReference type="ARBA" id="ARBA00022747"/>
    </source>
</evidence>
<evidence type="ECO:0000313" key="5">
    <source>
        <dbReference type="EMBL" id="SBT11932.1"/>
    </source>
</evidence>
<organism evidence="5 6">
    <name type="scientific">Vibrio celticus</name>
    <dbReference type="NCBI Taxonomy" id="446372"/>
    <lineage>
        <taxon>Bacteria</taxon>
        <taxon>Pseudomonadati</taxon>
        <taxon>Pseudomonadota</taxon>
        <taxon>Gammaproteobacteria</taxon>
        <taxon>Vibrionales</taxon>
        <taxon>Vibrionaceae</taxon>
        <taxon>Vibrio</taxon>
    </lineage>
</organism>
<feature type="domain" description="Type I restriction modification DNA specificity" evidence="4">
    <location>
        <begin position="203"/>
        <end position="376"/>
    </location>
</feature>
<dbReference type="InterPro" id="IPR000055">
    <property type="entry name" value="Restrct_endonuc_typeI_TRD"/>
</dbReference>
<keyword evidence="6" id="KW-1185">Reference proteome</keyword>
<dbReference type="Gene3D" id="3.90.220.20">
    <property type="entry name" value="DNA methylase specificity domains"/>
    <property type="match status" value="2"/>
</dbReference>
<evidence type="ECO:0000256" key="3">
    <source>
        <dbReference type="ARBA" id="ARBA00023125"/>
    </source>
</evidence>
<dbReference type="InterPro" id="IPR052021">
    <property type="entry name" value="Type-I_RS_S_subunit"/>
</dbReference>
<dbReference type="SUPFAM" id="SSF116734">
    <property type="entry name" value="DNA methylase specificity domain"/>
    <property type="match status" value="2"/>
</dbReference>
<proteinExistence type="inferred from homology"/>
<sequence length="385" mass="43228">MNKQVIKLKDICREPKLTSSEPLKDGYDNYIGLEHIDSNSLTLSRWGSVAQDKPSFTRVFKKGHILLGKRRPYLRKAAIASFDGICSGDIIVLEANESVVDPELFPFLIHSNTVWSHAIKTSSGSLSPRTKFKDLGQVEFSLPDLAGQKMLANDLLNIQRNRISVEQQIEATSQLISSLLQKTCGSLGKYSPTDNLDDRCSKGSVVVRLKDILVKVSRPVKLSDDTEYGTVVARRAFGGVEAREVILGKNIKVKSQFEIREGDFLISKRQIVHGGCGVVPKSLTGSVVSNEYDVFNAKDGLDMSFFAWLVKTPRLRNYFFINSVGIHIEKMLFKTEHWLNMPIILPPIAIQRTIAKSLNELDAFRRLQFGKIDHLEEIKTHLLSE</sequence>
<keyword evidence="2" id="KW-0680">Restriction system</keyword>
<evidence type="ECO:0000259" key="4">
    <source>
        <dbReference type="Pfam" id="PF01420"/>
    </source>
</evidence>
<dbReference type="EMBL" id="FLQZ01000013">
    <property type="protein sequence ID" value="SBT11932.1"/>
    <property type="molecule type" value="Genomic_DNA"/>
</dbReference>
<dbReference type="PANTHER" id="PTHR30408:SF12">
    <property type="entry name" value="TYPE I RESTRICTION ENZYME MJAVIII SPECIFICITY SUBUNIT"/>
    <property type="match status" value="1"/>
</dbReference>
<dbReference type="PANTHER" id="PTHR30408">
    <property type="entry name" value="TYPE-1 RESTRICTION ENZYME ECOKI SPECIFICITY PROTEIN"/>
    <property type="match status" value="1"/>
</dbReference>
<dbReference type="RefSeq" id="WP_065675554.1">
    <property type="nucleotide sequence ID" value="NZ_AP025463.1"/>
</dbReference>
<accession>A0A1C3J9T4</accession>
<dbReference type="InterPro" id="IPR044946">
    <property type="entry name" value="Restrct_endonuc_typeI_TRD_sf"/>
</dbReference>
<keyword evidence="3" id="KW-0238">DNA-binding</keyword>
<dbReference type="Pfam" id="PF01420">
    <property type="entry name" value="Methylase_S"/>
    <property type="match status" value="2"/>
</dbReference>
<evidence type="ECO:0000256" key="1">
    <source>
        <dbReference type="ARBA" id="ARBA00010923"/>
    </source>
</evidence>